<evidence type="ECO:0000256" key="4">
    <source>
        <dbReference type="ARBA" id="ARBA00022728"/>
    </source>
</evidence>
<keyword evidence="4" id="KW-0747">Spliceosome</keyword>
<proteinExistence type="inferred from homology"/>
<feature type="region of interest" description="Disordered" evidence="9">
    <location>
        <begin position="153"/>
        <end position="388"/>
    </location>
</feature>
<evidence type="ECO:0000256" key="1">
    <source>
        <dbReference type="ARBA" id="ARBA00004123"/>
    </source>
</evidence>
<gene>
    <name evidence="11" type="ORF">FLONG3_11308</name>
</gene>
<feature type="compositionally biased region" description="Basic residues" evidence="9">
    <location>
        <begin position="181"/>
        <end position="191"/>
    </location>
</feature>
<feature type="compositionally biased region" description="Basic and acidic residues" evidence="9">
    <location>
        <begin position="291"/>
        <end position="313"/>
    </location>
</feature>
<dbReference type="SMART" id="SM01083">
    <property type="entry name" value="Cir_N"/>
    <property type="match status" value="1"/>
</dbReference>
<evidence type="ECO:0000256" key="7">
    <source>
        <dbReference type="ARBA" id="ARBA00023242"/>
    </source>
</evidence>
<dbReference type="AlphaFoldDB" id="A0A395RGP1"/>
<comment type="subcellular location">
    <subcellularLocation>
        <location evidence="1">Nucleus</location>
    </subcellularLocation>
</comment>
<reference evidence="11 12" key="1">
    <citation type="journal article" date="2018" name="PLoS Pathog.">
        <title>Evolution of structural diversity of trichothecenes, a family of toxins produced by plant pathogenic and entomopathogenic fungi.</title>
        <authorList>
            <person name="Proctor R.H."/>
            <person name="McCormick S.P."/>
            <person name="Kim H.S."/>
            <person name="Cardoza R.E."/>
            <person name="Stanley A.M."/>
            <person name="Lindo L."/>
            <person name="Kelly A."/>
            <person name="Brown D.W."/>
            <person name="Lee T."/>
            <person name="Vaughan M.M."/>
            <person name="Alexander N.J."/>
            <person name="Busman M."/>
            <person name="Gutierrez S."/>
        </authorList>
    </citation>
    <scope>NUCLEOTIDE SEQUENCE [LARGE SCALE GENOMIC DNA]</scope>
    <source>
        <strain evidence="11 12">NRRL 20695</strain>
    </source>
</reference>
<dbReference type="InterPro" id="IPR019339">
    <property type="entry name" value="CIR_N_dom"/>
</dbReference>
<keyword evidence="3" id="KW-0507">mRNA processing</keyword>
<evidence type="ECO:0000313" key="12">
    <source>
        <dbReference type="Proteomes" id="UP000266234"/>
    </source>
</evidence>
<evidence type="ECO:0000256" key="2">
    <source>
        <dbReference type="ARBA" id="ARBA00006695"/>
    </source>
</evidence>
<name>A0A395RGP1_9HYPO</name>
<evidence type="ECO:0000256" key="3">
    <source>
        <dbReference type="ARBA" id="ARBA00022664"/>
    </source>
</evidence>
<dbReference type="EMBL" id="PXOG01000408">
    <property type="protein sequence ID" value="RGP59052.1"/>
    <property type="molecule type" value="Genomic_DNA"/>
</dbReference>
<dbReference type="PANTHER" id="PTHR16196:SF0">
    <property type="entry name" value="PRE-MRNA-SPLICING FACTOR CWC25 HOMOLOG"/>
    <property type="match status" value="1"/>
</dbReference>
<accession>A0A395RGP1</accession>
<keyword evidence="5 8" id="KW-0175">Coiled coil</keyword>
<feature type="compositionally biased region" description="Basic and acidic residues" evidence="9">
    <location>
        <begin position="271"/>
        <end position="282"/>
    </location>
</feature>
<evidence type="ECO:0000256" key="6">
    <source>
        <dbReference type="ARBA" id="ARBA00023187"/>
    </source>
</evidence>
<evidence type="ECO:0000256" key="8">
    <source>
        <dbReference type="SAM" id="Coils"/>
    </source>
</evidence>
<dbReference type="OrthoDB" id="21123at2759"/>
<dbReference type="InterPro" id="IPR051376">
    <property type="entry name" value="CWC25_splicing_factor"/>
</dbReference>
<dbReference type="PANTHER" id="PTHR16196">
    <property type="entry name" value="CELL CYCLE CONTROL PROTEIN CWF25"/>
    <property type="match status" value="1"/>
</dbReference>
<dbReference type="GO" id="GO:0005684">
    <property type="term" value="C:U2-type spliceosomal complex"/>
    <property type="evidence" value="ECO:0007669"/>
    <property type="project" value="TreeGrafter"/>
</dbReference>
<evidence type="ECO:0000256" key="5">
    <source>
        <dbReference type="ARBA" id="ARBA00023054"/>
    </source>
</evidence>
<keyword evidence="7" id="KW-0539">Nucleus</keyword>
<feature type="compositionally biased region" description="Basic and acidic residues" evidence="9">
    <location>
        <begin position="212"/>
        <end position="265"/>
    </location>
</feature>
<dbReference type="Pfam" id="PF12542">
    <property type="entry name" value="CWC25"/>
    <property type="match status" value="1"/>
</dbReference>
<feature type="compositionally biased region" description="Basic and acidic residues" evidence="9">
    <location>
        <begin position="328"/>
        <end position="356"/>
    </location>
</feature>
<comment type="caution">
    <text evidence="11">The sequence shown here is derived from an EMBL/GenBank/DDBJ whole genome shotgun (WGS) entry which is preliminary data.</text>
</comment>
<feature type="coiled-coil region" evidence="8">
    <location>
        <begin position="27"/>
        <end position="54"/>
    </location>
</feature>
<feature type="compositionally biased region" description="Basic and acidic residues" evidence="9">
    <location>
        <begin position="170"/>
        <end position="180"/>
    </location>
</feature>
<dbReference type="Proteomes" id="UP000266234">
    <property type="component" value="Unassembled WGS sequence"/>
</dbReference>
<sequence>MGGGDLNLKKSFHPTLRRNQQAVWDAEQKALAERKRTQQRLDEIKEERAKEEVQRQLEAAGGRKKIDRVDWMYQGPNDTGGGTAEEAEAYLLGKRRIDNLIKGTEHKKLEKDAGTESFMALQNANTARDTAAKIRDDPLLAIKRQEQAAYEAMMNNPAKRRQILSSMGVEEEKKDKSRRREDRHRRRHRHRSADGEDRHHRRRSYSRSQSPRRRDGSREDRHRRRRDDSRDRSSRRRRDDSEDGDRRDRDTRSGDRHRHDSDSRDRRHRDDRRDERPRDNRQYSRRSYPSDSRDRRPRHNEEDDKAKEEERQRKLAAMQSAATELDDDRQKRLATLEERERAAREADDKARERGGDRGFVNKLHQQAGHKGLAERMGGARRGYQKDDD</sequence>
<evidence type="ECO:0000256" key="9">
    <source>
        <dbReference type="SAM" id="MobiDB-lite"/>
    </source>
</evidence>
<protein>
    <submittedName>
        <fullName evidence="11">Pre-mrna-splicing factor cwc25</fullName>
    </submittedName>
</protein>
<dbReference type="GO" id="GO:0000398">
    <property type="term" value="P:mRNA splicing, via spliceosome"/>
    <property type="evidence" value="ECO:0007669"/>
    <property type="project" value="TreeGrafter"/>
</dbReference>
<comment type="similarity">
    <text evidence="2">Belongs to the CWC25 family.</text>
</comment>
<dbReference type="InterPro" id="IPR022209">
    <property type="entry name" value="CWC25"/>
</dbReference>
<keyword evidence="12" id="KW-1185">Reference proteome</keyword>
<evidence type="ECO:0000259" key="10">
    <source>
        <dbReference type="SMART" id="SM01083"/>
    </source>
</evidence>
<dbReference type="STRING" id="694270.A0A395RGP1"/>
<dbReference type="Pfam" id="PF10197">
    <property type="entry name" value="Cir_N"/>
    <property type="match status" value="1"/>
</dbReference>
<keyword evidence="6" id="KW-0508">mRNA splicing</keyword>
<evidence type="ECO:0000313" key="11">
    <source>
        <dbReference type="EMBL" id="RGP59052.1"/>
    </source>
</evidence>
<feature type="domain" description="CBF1-interacting co-repressor CIR N-terminal" evidence="10">
    <location>
        <begin position="11"/>
        <end position="47"/>
    </location>
</feature>
<organism evidence="11 12">
    <name type="scientific">Fusarium longipes</name>
    <dbReference type="NCBI Taxonomy" id="694270"/>
    <lineage>
        <taxon>Eukaryota</taxon>
        <taxon>Fungi</taxon>
        <taxon>Dikarya</taxon>
        <taxon>Ascomycota</taxon>
        <taxon>Pezizomycotina</taxon>
        <taxon>Sordariomycetes</taxon>
        <taxon>Hypocreomycetidae</taxon>
        <taxon>Hypocreales</taxon>
        <taxon>Nectriaceae</taxon>
        <taxon>Fusarium</taxon>
    </lineage>
</organism>